<feature type="region of interest" description="Disordered" evidence="1">
    <location>
        <begin position="135"/>
        <end position="234"/>
    </location>
</feature>
<dbReference type="EMBL" id="WWBZ02000051">
    <property type="protein sequence ID" value="KAF4304091.1"/>
    <property type="molecule type" value="Genomic_DNA"/>
</dbReference>
<feature type="compositionally biased region" description="Basic and acidic residues" evidence="1">
    <location>
        <begin position="139"/>
        <end position="161"/>
    </location>
</feature>
<name>A0A8H4N2Y7_9PEZI</name>
<reference evidence="2" key="1">
    <citation type="submission" date="2020-04" db="EMBL/GenBank/DDBJ databases">
        <title>Genome Assembly and Annotation of Botryosphaeria dothidea sdau 11-99, a Latent Pathogen of Apple Fruit Ring Rot in China.</title>
        <authorList>
            <person name="Yu C."/>
            <person name="Diao Y."/>
            <person name="Lu Q."/>
            <person name="Zhao J."/>
            <person name="Cui S."/>
            <person name="Peng C."/>
            <person name="He B."/>
            <person name="Liu H."/>
        </authorList>
    </citation>
    <scope>NUCLEOTIDE SEQUENCE [LARGE SCALE GENOMIC DNA]</scope>
    <source>
        <strain evidence="2">Sdau11-99</strain>
    </source>
</reference>
<feature type="compositionally biased region" description="Polar residues" evidence="1">
    <location>
        <begin position="28"/>
        <end position="38"/>
    </location>
</feature>
<keyword evidence="3" id="KW-1185">Reference proteome</keyword>
<evidence type="ECO:0000313" key="3">
    <source>
        <dbReference type="Proteomes" id="UP000572817"/>
    </source>
</evidence>
<gene>
    <name evidence="2" type="ORF">GTA08_BOTSDO08158</name>
</gene>
<dbReference type="AlphaFoldDB" id="A0A8H4N2Y7"/>
<accession>A0A8H4N2Y7</accession>
<comment type="caution">
    <text evidence="2">The sequence shown here is derived from an EMBL/GenBank/DDBJ whole genome shotgun (WGS) entry which is preliminary data.</text>
</comment>
<organism evidence="2 3">
    <name type="scientific">Botryosphaeria dothidea</name>
    <dbReference type="NCBI Taxonomy" id="55169"/>
    <lineage>
        <taxon>Eukaryota</taxon>
        <taxon>Fungi</taxon>
        <taxon>Dikarya</taxon>
        <taxon>Ascomycota</taxon>
        <taxon>Pezizomycotina</taxon>
        <taxon>Dothideomycetes</taxon>
        <taxon>Dothideomycetes incertae sedis</taxon>
        <taxon>Botryosphaeriales</taxon>
        <taxon>Botryosphaeriaceae</taxon>
        <taxon>Botryosphaeria</taxon>
    </lineage>
</organism>
<evidence type="ECO:0000313" key="2">
    <source>
        <dbReference type="EMBL" id="KAF4304091.1"/>
    </source>
</evidence>
<proteinExistence type="predicted"/>
<protein>
    <submittedName>
        <fullName evidence="2">Uncharacterized protein</fullName>
    </submittedName>
</protein>
<sequence length="234" mass="25811">MRHRIPSSLFPEPPTSSHSSPAPALEQPTETADQTSSGHEVILPLRCNTNTSNSDNDRTPDPCHIITTPPTPGNDDNDEEGLYKPATPPHHHRTADTSNDSVITVTRGTNIRDNPDGREYFWTLSDRMARWVPTQAIADPERGGRVHEFEEMRRRDGEGRRGSRGLGRQKRNNGEREEAVEAEEQQPQQETASPGSGGGEDEDQLARNDAAVPRSGEQGRPDYDVVSWTASDAS</sequence>
<feature type="region of interest" description="Disordered" evidence="1">
    <location>
        <begin position="1"/>
        <end position="102"/>
    </location>
</feature>
<dbReference type="Proteomes" id="UP000572817">
    <property type="component" value="Unassembled WGS sequence"/>
</dbReference>
<evidence type="ECO:0000256" key="1">
    <source>
        <dbReference type="SAM" id="MobiDB-lite"/>
    </source>
</evidence>